<keyword evidence="9 14" id="KW-1133">Transmembrane helix</keyword>
<comment type="similarity">
    <text evidence="4">Belongs to the vezatin family.</text>
</comment>
<feature type="transmembrane region" description="Helical" evidence="14">
    <location>
        <begin position="178"/>
        <end position="196"/>
    </location>
</feature>
<evidence type="ECO:0000256" key="3">
    <source>
        <dbReference type="ARBA" id="ARBA00004651"/>
    </source>
</evidence>
<dbReference type="PANTHER" id="PTHR15989:SF5">
    <property type="entry name" value="VEZATIN"/>
    <property type="match status" value="1"/>
</dbReference>
<evidence type="ECO:0000256" key="1">
    <source>
        <dbReference type="ARBA" id="ARBA00004123"/>
    </source>
</evidence>
<feature type="domain" description="Myosin-binding" evidence="15">
    <location>
        <begin position="174"/>
        <end position="436"/>
    </location>
</feature>
<evidence type="ECO:0000256" key="11">
    <source>
        <dbReference type="ARBA" id="ARBA00023136"/>
    </source>
</evidence>
<evidence type="ECO:0000256" key="13">
    <source>
        <dbReference type="SAM" id="MobiDB-lite"/>
    </source>
</evidence>
<dbReference type="GO" id="GO:0005886">
    <property type="term" value="C:plasma membrane"/>
    <property type="evidence" value="ECO:0007669"/>
    <property type="project" value="UniProtKB-SubCell"/>
</dbReference>
<keyword evidence="7 14" id="KW-0812">Transmembrane</keyword>
<evidence type="ECO:0000256" key="4">
    <source>
        <dbReference type="ARBA" id="ARBA00007245"/>
    </source>
</evidence>
<keyword evidence="17" id="KW-1185">Reference proteome</keyword>
<dbReference type="InterPro" id="IPR026858">
    <property type="entry name" value="Vezatin"/>
</dbReference>
<dbReference type="PANTHER" id="PTHR15989">
    <property type="entry name" value="VEZATIN"/>
    <property type="match status" value="1"/>
</dbReference>
<organism evidence="16 17">
    <name type="scientific">Cladonia borealis</name>
    <dbReference type="NCBI Taxonomy" id="184061"/>
    <lineage>
        <taxon>Eukaryota</taxon>
        <taxon>Fungi</taxon>
        <taxon>Dikarya</taxon>
        <taxon>Ascomycota</taxon>
        <taxon>Pezizomycotina</taxon>
        <taxon>Lecanoromycetes</taxon>
        <taxon>OSLEUM clade</taxon>
        <taxon>Lecanoromycetidae</taxon>
        <taxon>Lecanorales</taxon>
        <taxon>Lecanorineae</taxon>
        <taxon>Cladoniaceae</taxon>
        <taxon>Cladonia</taxon>
    </lineage>
</organism>
<proteinExistence type="inferred from homology"/>
<feature type="region of interest" description="Disordered" evidence="13">
    <location>
        <begin position="502"/>
        <end position="553"/>
    </location>
</feature>
<feature type="region of interest" description="Disordered" evidence="13">
    <location>
        <begin position="17"/>
        <end position="60"/>
    </location>
</feature>
<evidence type="ECO:0000256" key="8">
    <source>
        <dbReference type="ARBA" id="ARBA00022949"/>
    </source>
</evidence>
<evidence type="ECO:0000256" key="14">
    <source>
        <dbReference type="SAM" id="Phobius"/>
    </source>
</evidence>
<dbReference type="Proteomes" id="UP001166286">
    <property type="component" value="Unassembled WGS sequence"/>
</dbReference>
<dbReference type="GO" id="GO:0005634">
    <property type="term" value="C:nucleus"/>
    <property type="evidence" value="ECO:0007669"/>
    <property type="project" value="UniProtKB-SubCell"/>
</dbReference>
<evidence type="ECO:0000313" key="16">
    <source>
        <dbReference type="EMBL" id="KAK0515431.1"/>
    </source>
</evidence>
<reference evidence="16" key="1">
    <citation type="submission" date="2023-03" db="EMBL/GenBank/DDBJ databases">
        <title>Complete genome of Cladonia borealis.</title>
        <authorList>
            <person name="Park H."/>
        </authorList>
    </citation>
    <scope>NUCLEOTIDE SEQUENCE</scope>
    <source>
        <strain evidence="16">ANT050790</strain>
    </source>
</reference>
<accession>A0AA39R7B6</accession>
<dbReference type="EMBL" id="JAFEKC020000003">
    <property type="protein sequence ID" value="KAK0515431.1"/>
    <property type="molecule type" value="Genomic_DNA"/>
</dbReference>
<evidence type="ECO:0000256" key="12">
    <source>
        <dbReference type="ARBA" id="ARBA00023242"/>
    </source>
</evidence>
<evidence type="ECO:0000256" key="6">
    <source>
        <dbReference type="ARBA" id="ARBA00022475"/>
    </source>
</evidence>
<keyword evidence="6" id="KW-1003">Cell membrane</keyword>
<dbReference type="AlphaFoldDB" id="A0AA39R7B6"/>
<protein>
    <recommendedName>
        <fullName evidence="5">Vezatin</fullName>
    </recommendedName>
</protein>
<feature type="compositionally biased region" description="Polar residues" evidence="13">
    <location>
        <begin position="502"/>
        <end position="521"/>
    </location>
</feature>
<dbReference type="GO" id="GO:0017022">
    <property type="term" value="F:myosin binding"/>
    <property type="evidence" value="ECO:0007669"/>
    <property type="project" value="InterPro"/>
</dbReference>
<evidence type="ECO:0000259" key="15">
    <source>
        <dbReference type="Pfam" id="PF12632"/>
    </source>
</evidence>
<evidence type="ECO:0000256" key="10">
    <source>
        <dbReference type="ARBA" id="ARBA00023054"/>
    </source>
</evidence>
<evidence type="ECO:0000313" key="17">
    <source>
        <dbReference type="Proteomes" id="UP001166286"/>
    </source>
</evidence>
<evidence type="ECO:0000256" key="2">
    <source>
        <dbReference type="ARBA" id="ARBA00004536"/>
    </source>
</evidence>
<keyword evidence="10" id="KW-0175">Coiled coil</keyword>
<keyword evidence="12" id="KW-0539">Nucleus</keyword>
<evidence type="ECO:0000256" key="9">
    <source>
        <dbReference type="ARBA" id="ARBA00022989"/>
    </source>
</evidence>
<evidence type="ECO:0000256" key="5">
    <source>
        <dbReference type="ARBA" id="ARBA00018125"/>
    </source>
</evidence>
<dbReference type="Pfam" id="PF12632">
    <property type="entry name" value="Vezatin"/>
    <property type="match status" value="1"/>
</dbReference>
<sequence>MESVIFEDSPVAQYLEGQGEAGDEWASAKTANKTPSPQATSFAPRGLSSQSRSARKKPPRLLNLDTLSSKGAVARIHDTCSSALHSRLGWTGNTNFLEQFRYTIVASQLLNEHSNSKSYKRQSFPPPTRDDSSQWDREQSFVPSWQGLSLTLATAFALAWSIRWFHDRGFARYSTTTVILFFVVFSVILTILYYYFRRQWLHYLRVRAVENASLLITSAQDFDAAVSAGITLIQEVELVSRGYNLSNPLPPITRLEETYQIKRCARLRRTVQRTLITMFAPYYLAYKNMKPLAVDLDLEKYYDIYEISRTDMEDAELVANVNISEIEDADTLQDLKVGLQKLQVIRKLFLCTLLALDADGSKSDFQRWSIATDNMNSVSSLTIKMLCNIDEAMGDEEEFKTPLTPKLPLTPSRERMRSQMRQFGNLSRGIRGLQAKMRLLRDESNIALDHPDEVLESGTNVLAQYDSIGADLKGLMHEWEEGRAALALSLDKKEHMRSLSSAGNMIPASPTSSLGGTTAVSGGSPPEAFQALNGISKTRSRSSTTTSSSGEEVFEAVALPRQRSTLTREERIAKMQEERMRQAIVKDKANANTHMLKELETVIRLRPRGRTTGRLTSI</sequence>
<dbReference type="InterPro" id="IPR026859">
    <property type="entry name" value="Myosin-bd"/>
</dbReference>
<comment type="subcellular location">
    <subcellularLocation>
        <location evidence="2">Cell junction</location>
        <location evidence="2">Adherens junction</location>
    </subcellularLocation>
    <subcellularLocation>
        <location evidence="3">Cell membrane</location>
        <topology evidence="3">Multi-pass membrane protein</topology>
    </subcellularLocation>
    <subcellularLocation>
        <location evidence="1">Nucleus</location>
    </subcellularLocation>
</comment>
<gene>
    <name evidence="16" type="ORF">JMJ35_001465</name>
</gene>
<evidence type="ECO:0000256" key="7">
    <source>
        <dbReference type="ARBA" id="ARBA00022692"/>
    </source>
</evidence>
<comment type="caution">
    <text evidence="16">The sequence shown here is derived from an EMBL/GenBank/DDBJ whole genome shotgun (WGS) entry which is preliminary data.</text>
</comment>
<keyword evidence="11 14" id="KW-0472">Membrane</keyword>
<feature type="compositionally biased region" description="Polar residues" evidence="13">
    <location>
        <begin position="29"/>
        <end position="52"/>
    </location>
</feature>
<dbReference type="GO" id="GO:0098609">
    <property type="term" value="P:cell-cell adhesion"/>
    <property type="evidence" value="ECO:0007669"/>
    <property type="project" value="InterPro"/>
</dbReference>
<feature type="transmembrane region" description="Helical" evidence="14">
    <location>
        <begin position="147"/>
        <end position="166"/>
    </location>
</feature>
<keyword evidence="8" id="KW-0965">Cell junction</keyword>
<name>A0AA39R7B6_9LECA</name>